<dbReference type="Pfam" id="PF01451">
    <property type="entry name" value="LMWPc"/>
    <property type="match status" value="1"/>
</dbReference>
<sequence>MRAHTPDLQIDSAGTGAWHVGDPPYAPMQRALKARGYDVSAQRARQIQTDDLQRFDRVLAMDASVLADLRALRNGSRAELFGVACGLGQVDVPDPYYTGDYETCLDLIERGCARLA</sequence>
<dbReference type="InterPro" id="IPR036196">
    <property type="entry name" value="Ptyr_pPase_sf"/>
</dbReference>
<evidence type="ECO:0000256" key="1">
    <source>
        <dbReference type="ARBA" id="ARBA00013064"/>
    </source>
</evidence>
<dbReference type="InterPro" id="IPR050438">
    <property type="entry name" value="LMW_PTPase"/>
</dbReference>
<accession>A0ABQ4NK91</accession>
<dbReference type="InterPro" id="IPR023485">
    <property type="entry name" value="Ptyr_pPase"/>
</dbReference>
<dbReference type="SUPFAM" id="SSF52788">
    <property type="entry name" value="Phosphotyrosine protein phosphatases I"/>
    <property type="match status" value="1"/>
</dbReference>
<protein>
    <recommendedName>
        <fullName evidence="1">protein-tyrosine-phosphatase</fullName>
        <ecNumber evidence="1">3.1.3.48</ecNumber>
    </recommendedName>
</protein>
<proteinExistence type="predicted"/>
<dbReference type="Gene3D" id="3.40.50.2300">
    <property type="match status" value="1"/>
</dbReference>
<dbReference type="EMBL" id="BPFH01000002">
    <property type="protein sequence ID" value="GIT94840.1"/>
    <property type="molecule type" value="Genomic_DNA"/>
</dbReference>
<dbReference type="Proteomes" id="UP000786693">
    <property type="component" value="Unassembled WGS sequence"/>
</dbReference>
<evidence type="ECO:0000259" key="2">
    <source>
        <dbReference type="SMART" id="SM00226"/>
    </source>
</evidence>
<name>A0ABQ4NK91_9RHOB</name>
<evidence type="ECO:0000313" key="3">
    <source>
        <dbReference type="EMBL" id="GIT94840.1"/>
    </source>
</evidence>
<organism evidence="3 4">
    <name type="scientific">Jannaschia pagri</name>
    <dbReference type="NCBI Taxonomy" id="2829797"/>
    <lineage>
        <taxon>Bacteria</taxon>
        <taxon>Pseudomonadati</taxon>
        <taxon>Pseudomonadota</taxon>
        <taxon>Alphaproteobacteria</taxon>
        <taxon>Rhodobacterales</taxon>
        <taxon>Roseobacteraceae</taxon>
        <taxon>Jannaschia</taxon>
    </lineage>
</organism>
<evidence type="ECO:0000313" key="4">
    <source>
        <dbReference type="Proteomes" id="UP000786693"/>
    </source>
</evidence>
<reference evidence="3 4" key="1">
    <citation type="submission" date="2021-05" db="EMBL/GenBank/DDBJ databases">
        <title>Bacteria Genome sequencing.</title>
        <authorList>
            <person name="Takabe Y."/>
            <person name="Nakajima Y."/>
            <person name="Suzuki S."/>
            <person name="Shiozaki T."/>
        </authorList>
    </citation>
    <scope>NUCLEOTIDE SEQUENCE [LARGE SCALE GENOMIC DNA]</scope>
    <source>
        <strain evidence="3 4">AI_62</strain>
    </source>
</reference>
<feature type="domain" description="Phosphotyrosine protein phosphatase I" evidence="2">
    <location>
        <begin position="1"/>
        <end position="116"/>
    </location>
</feature>
<dbReference type="PANTHER" id="PTHR11717">
    <property type="entry name" value="LOW MOLECULAR WEIGHT PROTEIN TYROSINE PHOSPHATASE"/>
    <property type="match status" value="1"/>
</dbReference>
<dbReference type="PANTHER" id="PTHR11717:SF7">
    <property type="entry name" value="LOW MOLECULAR WEIGHT PHOSPHOTYROSINE PROTEIN PHOSPHATASE"/>
    <property type="match status" value="1"/>
</dbReference>
<keyword evidence="4" id="KW-1185">Reference proteome</keyword>
<comment type="caution">
    <text evidence="3">The sequence shown here is derived from an EMBL/GenBank/DDBJ whole genome shotgun (WGS) entry which is preliminary data.</text>
</comment>
<dbReference type="EC" id="3.1.3.48" evidence="1"/>
<gene>
    <name evidence="3" type="ORF">JANAI62_14630</name>
</gene>
<dbReference type="CDD" id="cd16343">
    <property type="entry name" value="LMWPTP"/>
    <property type="match status" value="1"/>
</dbReference>
<dbReference type="SMART" id="SM00226">
    <property type="entry name" value="LMWPc"/>
    <property type="match status" value="1"/>
</dbReference>